<dbReference type="Pfam" id="PF07883">
    <property type="entry name" value="Cupin_2"/>
    <property type="match status" value="1"/>
</dbReference>
<evidence type="ECO:0000313" key="4">
    <source>
        <dbReference type="Proteomes" id="UP001500920"/>
    </source>
</evidence>
<dbReference type="InterPro" id="IPR011051">
    <property type="entry name" value="RmlC_Cupin_sf"/>
</dbReference>
<sequence length="111" mass="12014">MILKPSEVTHFDNLHSGTGSVIIEKILQPGTVDGLDLFAKVTVEVGANIGYHEHTDDSEGYYILSGEAEFMDSDQSVRKAWPGDLCLIVKGESHGIVNIGKAPLIFLAVVF</sequence>
<dbReference type="InterPro" id="IPR051610">
    <property type="entry name" value="GPI/OXD"/>
</dbReference>
<dbReference type="EMBL" id="BAABCK010000011">
    <property type="protein sequence ID" value="GAA3716277.1"/>
    <property type="molecule type" value="Genomic_DNA"/>
</dbReference>
<dbReference type="RefSeq" id="WP_344700880.1">
    <property type="nucleotide sequence ID" value="NZ_BAABCK010000011.1"/>
</dbReference>
<dbReference type="Gene3D" id="2.60.120.10">
    <property type="entry name" value="Jelly Rolls"/>
    <property type="match status" value="1"/>
</dbReference>
<proteinExistence type="predicted"/>
<feature type="domain" description="Cupin type-2" evidence="2">
    <location>
        <begin position="41"/>
        <end position="110"/>
    </location>
</feature>
<reference evidence="4" key="1">
    <citation type="journal article" date="2019" name="Int. J. Syst. Evol. Microbiol.">
        <title>The Global Catalogue of Microorganisms (GCM) 10K type strain sequencing project: providing services to taxonomists for standard genome sequencing and annotation.</title>
        <authorList>
            <consortium name="The Broad Institute Genomics Platform"/>
            <consortium name="The Broad Institute Genome Sequencing Center for Infectious Disease"/>
            <person name="Wu L."/>
            <person name="Ma J."/>
        </authorList>
    </citation>
    <scope>NUCLEOTIDE SEQUENCE [LARGE SCALE GENOMIC DNA]</scope>
    <source>
        <strain evidence="4">JCM 16981</strain>
    </source>
</reference>
<gene>
    <name evidence="3" type="ORF">GCM10022378_03250</name>
</gene>
<dbReference type="PANTHER" id="PTHR35848">
    <property type="entry name" value="OXALATE-BINDING PROTEIN"/>
    <property type="match status" value="1"/>
</dbReference>
<evidence type="ECO:0000259" key="2">
    <source>
        <dbReference type="Pfam" id="PF07883"/>
    </source>
</evidence>
<keyword evidence="1" id="KW-0479">Metal-binding</keyword>
<dbReference type="SUPFAM" id="SSF51182">
    <property type="entry name" value="RmlC-like cupins"/>
    <property type="match status" value="1"/>
</dbReference>
<dbReference type="InterPro" id="IPR013096">
    <property type="entry name" value="Cupin_2"/>
</dbReference>
<evidence type="ECO:0000313" key="3">
    <source>
        <dbReference type="EMBL" id="GAA3716277.1"/>
    </source>
</evidence>
<organism evidence="3 4">
    <name type="scientific">Salinicoccus jeotgali</name>
    <dbReference type="NCBI Taxonomy" id="381634"/>
    <lineage>
        <taxon>Bacteria</taxon>
        <taxon>Bacillati</taxon>
        <taxon>Bacillota</taxon>
        <taxon>Bacilli</taxon>
        <taxon>Bacillales</taxon>
        <taxon>Staphylococcaceae</taxon>
        <taxon>Salinicoccus</taxon>
    </lineage>
</organism>
<evidence type="ECO:0000256" key="1">
    <source>
        <dbReference type="ARBA" id="ARBA00022723"/>
    </source>
</evidence>
<keyword evidence="4" id="KW-1185">Reference proteome</keyword>
<protein>
    <submittedName>
        <fullName evidence="3">Cupin domain-containing protein</fullName>
    </submittedName>
</protein>
<dbReference type="Proteomes" id="UP001500920">
    <property type="component" value="Unassembled WGS sequence"/>
</dbReference>
<dbReference type="InterPro" id="IPR014710">
    <property type="entry name" value="RmlC-like_jellyroll"/>
</dbReference>
<comment type="caution">
    <text evidence="3">The sequence shown here is derived from an EMBL/GenBank/DDBJ whole genome shotgun (WGS) entry which is preliminary data.</text>
</comment>
<dbReference type="PANTHER" id="PTHR35848:SF6">
    <property type="entry name" value="CUPIN TYPE-2 DOMAIN-CONTAINING PROTEIN"/>
    <property type="match status" value="1"/>
</dbReference>
<name>A0ABP7E9Y6_9STAP</name>
<accession>A0ABP7E9Y6</accession>